<dbReference type="InterPro" id="IPR009057">
    <property type="entry name" value="Homeodomain-like_sf"/>
</dbReference>
<evidence type="ECO:0000256" key="3">
    <source>
        <dbReference type="ARBA" id="ARBA00023163"/>
    </source>
</evidence>
<sequence>MTVAHAPGRPRDPGVDRRVAHAALELFGEVGWAGFSMEAVARRAGVGKASLYLRWSGKEALLSEALTVGLARVSDVDTGTLRGDLIQLAQQTLESYAGDTGRAALRLMLEGGAIPGVAEHYERVRQSQVLAARGIVRRGIDRGELPGTTSVTLLLDTLVGGAMTHALTTPADRRAQLATHPERYALRLVDFVLRAVVAPDAGGTEA</sequence>
<evidence type="ECO:0000259" key="5">
    <source>
        <dbReference type="PROSITE" id="PS50977"/>
    </source>
</evidence>
<dbReference type="SUPFAM" id="SSF48498">
    <property type="entry name" value="Tetracyclin repressor-like, C-terminal domain"/>
    <property type="match status" value="1"/>
</dbReference>
<name>A0ABX0XW52_9ACTN</name>
<dbReference type="PANTHER" id="PTHR30055:SF148">
    <property type="entry name" value="TETR-FAMILY TRANSCRIPTIONAL REGULATOR"/>
    <property type="match status" value="1"/>
</dbReference>
<protein>
    <submittedName>
        <fullName evidence="6">TetR/AcrR family transcriptional regulator</fullName>
    </submittedName>
</protein>
<feature type="DNA-binding region" description="H-T-H motif" evidence="4">
    <location>
        <begin position="36"/>
        <end position="55"/>
    </location>
</feature>
<evidence type="ECO:0000256" key="2">
    <source>
        <dbReference type="ARBA" id="ARBA00023125"/>
    </source>
</evidence>
<dbReference type="PANTHER" id="PTHR30055">
    <property type="entry name" value="HTH-TYPE TRANSCRIPTIONAL REGULATOR RUTR"/>
    <property type="match status" value="1"/>
</dbReference>
<dbReference type="InterPro" id="IPR050109">
    <property type="entry name" value="HTH-type_TetR-like_transc_reg"/>
</dbReference>
<dbReference type="RefSeq" id="WP_167925192.1">
    <property type="nucleotide sequence ID" value="NZ_JAATVY010000006.1"/>
</dbReference>
<dbReference type="Proteomes" id="UP000722989">
    <property type="component" value="Unassembled WGS sequence"/>
</dbReference>
<keyword evidence="7" id="KW-1185">Reference proteome</keyword>
<dbReference type="PROSITE" id="PS50977">
    <property type="entry name" value="HTH_TETR_2"/>
    <property type="match status" value="1"/>
</dbReference>
<dbReference type="EMBL" id="JAATVY010000006">
    <property type="protein sequence ID" value="NJC70277.1"/>
    <property type="molecule type" value="Genomic_DNA"/>
</dbReference>
<organism evidence="6 7">
    <name type="scientific">Planosporangium thailandense</name>
    <dbReference type="NCBI Taxonomy" id="765197"/>
    <lineage>
        <taxon>Bacteria</taxon>
        <taxon>Bacillati</taxon>
        <taxon>Actinomycetota</taxon>
        <taxon>Actinomycetes</taxon>
        <taxon>Micromonosporales</taxon>
        <taxon>Micromonosporaceae</taxon>
        <taxon>Planosporangium</taxon>
    </lineage>
</organism>
<dbReference type="InterPro" id="IPR036271">
    <property type="entry name" value="Tet_transcr_reg_TetR-rel_C_sf"/>
</dbReference>
<proteinExistence type="predicted"/>
<dbReference type="Gene3D" id="1.10.357.10">
    <property type="entry name" value="Tetracycline Repressor, domain 2"/>
    <property type="match status" value="1"/>
</dbReference>
<comment type="caution">
    <text evidence="6">The sequence shown here is derived from an EMBL/GenBank/DDBJ whole genome shotgun (WGS) entry which is preliminary data.</text>
</comment>
<keyword evidence="1" id="KW-0805">Transcription regulation</keyword>
<dbReference type="PRINTS" id="PR00455">
    <property type="entry name" value="HTHTETR"/>
</dbReference>
<evidence type="ECO:0000256" key="4">
    <source>
        <dbReference type="PROSITE-ProRule" id="PRU00335"/>
    </source>
</evidence>
<evidence type="ECO:0000313" key="7">
    <source>
        <dbReference type="Proteomes" id="UP000722989"/>
    </source>
</evidence>
<evidence type="ECO:0000313" key="6">
    <source>
        <dbReference type="EMBL" id="NJC70277.1"/>
    </source>
</evidence>
<dbReference type="Pfam" id="PF16859">
    <property type="entry name" value="TetR_C_11"/>
    <property type="match status" value="1"/>
</dbReference>
<reference evidence="6 7" key="1">
    <citation type="submission" date="2020-03" db="EMBL/GenBank/DDBJ databases">
        <title>WGS of the type strain of Planosporangium spp.</title>
        <authorList>
            <person name="Thawai C."/>
        </authorList>
    </citation>
    <scope>NUCLEOTIDE SEQUENCE [LARGE SCALE GENOMIC DNA]</scope>
    <source>
        <strain evidence="6 7">TBRC 5610</strain>
    </source>
</reference>
<evidence type="ECO:0000256" key="1">
    <source>
        <dbReference type="ARBA" id="ARBA00023015"/>
    </source>
</evidence>
<dbReference type="SUPFAM" id="SSF46689">
    <property type="entry name" value="Homeodomain-like"/>
    <property type="match status" value="1"/>
</dbReference>
<keyword evidence="3" id="KW-0804">Transcription</keyword>
<gene>
    <name evidence="6" type="ORF">HC031_11225</name>
</gene>
<dbReference type="Pfam" id="PF00440">
    <property type="entry name" value="TetR_N"/>
    <property type="match status" value="1"/>
</dbReference>
<feature type="domain" description="HTH tetR-type" evidence="5">
    <location>
        <begin position="13"/>
        <end position="73"/>
    </location>
</feature>
<keyword evidence="2 4" id="KW-0238">DNA-binding</keyword>
<accession>A0ABX0XW52</accession>
<dbReference type="InterPro" id="IPR011075">
    <property type="entry name" value="TetR_C"/>
</dbReference>
<dbReference type="Gene3D" id="1.10.10.60">
    <property type="entry name" value="Homeodomain-like"/>
    <property type="match status" value="1"/>
</dbReference>
<dbReference type="InterPro" id="IPR001647">
    <property type="entry name" value="HTH_TetR"/>
</dbReference>